<reference evidence="2" key="1">
    <citation type="submission" date="2021-01" db="EMBL/GenBank/DDBJ databases">
        <title>Marivirga sp. nov., isolated from intertidal surface sediments.</title>
        <authorList>
            <person name="Zhang M."/>
        </authorList>
    </citation>
    <scope>NUCLEOTIDE SEQUENCE</scope>
    <source>
        <strain evidence="2">SM1354</strain>
    </source>
</reference>
<evidence type="ECO:0000313" key="2">
    <source>
        <dbReference type="EMBL" id="MBL0766499.1"/>
    </source>
</evidence>
<comment type="caution">
    <text evidence="2">The sequence shown here is derived from an EMBL/GenBank/DDBJ whole genome shotgun (WGS) entry which is preliminary data.</text>
</comment>
<proteinExistence type="predicted"/>
<dbReference type="Gene3D" id="3.40.630.30">
    <property type="match status" value="1"/>
</dbReference>
<dbReference type="CDD" id="cd04301">
    <property type="entry name" value="NAT_SF"/>
    <property type="match status" value="1"/>
</dbReference>
<dbReference type="Pfam" id="PF00583">
    <property type="entry name" value="Acetyltransf_1"/>
    <property type="match status" value="1"/>
</dbReference>
<gene>
    <name evidence="2" type="ORF">JKP34_14625</name>
</gene>
<accession>A0A937AHE1</accession>
<dbReference type="InterPro" id="IPR016181">
    <property type="entry name" value="Acyl_CoA_acyltransferase"/>
</dbReference>
<sequence length="201" mass="22882">MMENAAKNRGTGIAKRAPEYIRKKMDEGKAIIALNNEHPIGFCYIENWEGHKYVANSGLIVHPDYQKTGLARAIKQATFQLSKQLFPHAQLFGITTSMAVMKINSDLGYKPVTFSELTQDETFWKGCQSCVNYDILQRTNKSMCLCTGMICDLSKIPSEPVKTAHEKSWDKFKAFLKERAERIKQKAKEIPAFKNVLENEK</sequence>
<organism evidence="2 3">
    <name type="scientific">Marivirga atlantica</name>
    <dbReference type="NCBI Taxonomy" id="1548457"/>
    <lineage>
        <taxon>Bacteria</taxon>
        <taxon>Pseudomonadati</taxon>
        <taxon>Bacteroidota</taxon>
        <taxon>Cytophagia</taxon>
        <taxon>Cytophagales</taxon>
        <taxon>Marivirgaceae</taxon>
        <taxon>Marivirga</taxon>
    </lineage>
</organism>
<name>A0A937AHE1_9BACT</name>
<feature type="domain" description="N-acetyltransferase" evidence="1">
    <location>
        <begin position="19"/>
        <end position="84"/>
    </location>
</feature>
<protein>
    <submittedName>
        <fullName evidence="2">GNAT family N-acetyltransferase</fullName>
    </submittedName>
</protein>
<dbReference type="InterPro" id="IPR000182">
    <property type="entry name" value="GNAT_dom"/>
</dbReference>
<dbReference type="AlphaFoldDB" id="A0A937AHE1"/>
<evidence type="ECO:0000259" key="1">
    <source>
        <dbReference type="Pfam" id="PF00583"/>
    </source>
</evidence>
<dbReference type="Proteomes" id="UP000642920">
    <property type="component" value="Unassembled WGS sequence"/>
</dbReference>
<evidence type="ECO:0000313" key="3">
    <source>
        <dbReference type="Proteomes" id="UP000642920"/>
    </source>
</evidence>
<dbReference type="GO" id="GO:0016747">
    <property type="term" value="F:acyltransferase activity, transferring groups other than amino-acyl groups"/>
    <property type="evidence" value="ECO:0007669"/>
    <property type="project" value="InterPro"/>
</dbReference>
<dbReference type="SUPFAM" id="SSF55729">
    <property type="entry name" value="Acyl-CoA N-acyltransferases (Nat)"/>
    <property type="match status" value="1"/>
</dbReference>
<dbReference type="EMBL" id="JAERQG010000004">
    <property type="protein sequence ID" value="MBL0766499.1"/>
    <property type="molecule type" value="Genomic_DNA"/>
</dbReference>
<keyword evidence="3" id="KW-1185">Reference proteome</keyword>